<dbReference type="EMBL" id="JAUPEV010000005">
    <property type="protein sequence ID" value="MDO7253069.1"/>
    <property type="molecule type" value="Genomic_DNA"/>
</dbReference>
<evidence type="ECO:0000313" key="4">
    <source>
        <dbReference type="Proteomes" id="UP001177258"/>
    </source>
</evidence>
<dbReference type="AlphaFoldDB" id="A0AA90TEN5"/>
<dbReference type="Proteomes" id="UP001177258">
    <property type="component" value="Unassembled WGS sequence"/>
</dbReference>
<comment type="caution">
    <text evidence="3">The sequence shown here is derived from an EMBL/GenBank/DDBJ whole genome shotgun (WGS) entry which is preliminary data.</text>
</comment>
<evidence type="ECO:0000313" key="3">
    <source>
        <dbReference type="EMBL" id="MDP2538805.1"/>
    </source>
</evidence>
<gene>
    <name evidence="2" type="ORF">Q5I04_03985</name>
    <name evidence="3" type="ORF">Q5I06_03280</name>
</gene>
<sequence length="179" mass="20671">MSENEMKQKIDNSKKHKLIDGKKIFFVLDPKAYESLKNNSKENSLTMTKFLEKMLLEKSQENNENVSRIFALTKLNKGLYEGTNATYSNINQIAYSLNIQKLLDGGEINDLSKIDLKNISVQLQNLCNDITSLRILILEFLLILDNNGIETKKIKNKLQKYKNQIKKEDQKISQENTNV</sequence>
<feature type="coiled-coil region" evidence="1">
    <location>
        <begin position="151"/>
        <end position="178"/>
    </location>
</feature>
<dbReference type="Proteomes" id="UP001240777">
    <property type="component" value="Unassembled WGS sequence"/>
</dbReference>
<protein>
    <submittedName>
        <fullName evidence="3">Uncharacterized protein</fullName>
    </submittedName>
</protein>
<keyword evidence="5" id="KW-1185">Reference proteome</keyword>
<reference evidence="3 5" key="1">
    <citation type="submission" date="2023-07" db="EMBL/GenBank/DDBJ databases">
        <title>Unpublished Manusciprt.</title>
        <authorList>
            <person name="Aydin F."/>
            <person name="Tarhane S."/>
            <person name="Saticioglu I.B."/>
            <person name="Karakaya E."/>
            <person name="Abay S."/>
            <person name="Guran O."/>
            <person name="Bozkurt E."/>
            <person name="Uzum N."/>
            <person name="Olgun K."/>
            <person name="Jablonski D."/>
        </authorList>
    </citation>
    <scope>NUCLEOTIDE SEQUENCE</scope>
    <source>
        <strain evidence="5">faydin-H75</strain>
        <strain evidence="3">Faydin-H76</strain>
    </source>
</reference>
<keyword evidence="1" id="KW-0175">Coiled coil</keyword>
<organism evidence="3 4">
    <name type="scientific">Helicobacter cappadocius</name>
    <dbReference type="NCBI Taxonomy" id="3063998"/>
    <lineage>
        <taxon>Bacteria</taxon>
        <taxon>Pseudomonadati</taxon>
        <taxon>Campylobacterota</taxon>
        <taxon>Epsilonproteobacteria</taxon>
        <taxon>Campylobacterales</taxon>
        <taxon>Helicobacteraceae</taxon>
        <taxon>Helicobacter</taxon>
    </lineage>
</organism>
<evidence type="ECO:0000256" key="1">
    <source>
        <dbReference type="SAM" id="Coils"/>
    </source>
</evidence>
<proteinExistence type="predicted"/>
<evidence type="ECO:0000313" key="5">
    <source>
        <dbReference type="Proteomes" id="UP001240777"/>
    </source>
</evidence>
<dbReference type="EMBL" id="JAUYZK010000003">
    <property type="protein sequence ID" value="MDP2538805.1"/>
    <property type="molecule type" value="Genomic_DNA"/>
</dbReference>
<dbReference type="RefSeq" id="WP_305516914.1">
    <property type="nucleotide sequence ID" value="NZ_JAUPEV010000005.1"/>
</dbReference>
<evidence type="ECO:0000313" key="2">
    <source>
        <dbReference type="EMBL" id="MDO7253069.1"/>
    </source>
</evidence>
<accession>A0AA90TEN5</accession>
<reference evidence="2" key="2">
    <citation type="submission" date="2023-07" db="EMBL/GenBank/DDBJ databases">
        <authorList>
            <person name="Aydin F."/>
            <person name="Tarhane S."/>
            <person name="Saticioglu I.B."/>
            <person name="Karakaya E."/>
            <person name="Abay S."/>
            <person name="Guran O."/>
            <person name="Bozkurt E."/>
            <person name="Uzum N."/>
            <person name="Olgun K."/>
            <person name="Jablonski D."/>
        </authorList>
    </citation>
    <scope>NUCLEOTIDE SEQUENCE</scope>
    <source>
        <strain evidence="2">Faydin-H75</strain>
    </source>
</reference>
<reference evidence="2 4" key="3">
    <citation type="journal article" date="2024" name="Syst. Appl. Microbiol.">
        <title>Helicobacter cappadocius sp. nov., from lizards: The first psychrotrophic Helicobacter species.</title>
        <authorList>
            <person name="Aydin F."/>
            <person name="Tarhane S."/>
            <person name="Karakaya E."/>
            <person name="Abay S."/>
            <person name="Kayman T."/>
            <person name="Guran O."/>
            <person name="Bozkurt E."/>
            <person name="Uzum N."/>
            <person name="Avci A."/>
            <person name="Olgun K."/>
            <person name="Jablonski D."/>
            <person name="Guran C."/>
            <person name="Burcin Saticioglu I."/>
        </authorList>
    </citation>
    <scope>NUCLEOTIDE SEQUENCE [LARGE SCALE GENOMIC DNA]</scope>
    <source>
        <strain evidence="2">Faydin-H75</strain>
        <strain evidence="4">faydin-H76</strain>
    </source>
</reference>
<name>A0AA90TEN5_9HELI</name>